<feature type="transmembrane region" description="Helical" evidence="1">
    <location>
        <begin position="159"/>
        <end position="185"/>
    </location>
</feature>
<gene>
    <name evidence="2" type="ORF">Zmor_005145</name>
</gene>
<feature type="transmembrane region" description="Helical" evidence="1">
    <location>
        <begin position="12"/>
        <end position="36"/>
    </location>
</feature>
<dbReference type="AlphaFoldDB" id="A0AA38INW3"/>
<evidence type="ECO:0000313" key="2">
    <source>
        <dbReference type="EMBL" id="KAJ3660707.1"/>
    </source>
</evidence>
<feature type="transmembrane region" description="Helical" evidence="1">
    <location>
        <begin position="78"/>
        <end position="99"/>
    </location>
</feature>
<keyword evidence="1" id="KW-1133">Transmembrane helix</keyword>
<accession>A0AA38INW3</accession>
<name>A0AA38INW3_9CUCU</name>
<feature type="transmembrane region" description="Helical" evidence="1">
    <location>
        <begin position="111"/>
        <end position="132"/>
    </location>
</feature>
<evidence type="ECO:0000313" key="3">
    <source>
        <dbReference type="Proteomes" id="UP001168821"/>
    </source>
</evidence>
<sequence>MRLPKIEFSVKNVAAALAIIQGLAWTIMSFICIIIYQAQPVFFTNPTSYMEYLGRAIYEMFILKDGTHFRGQIFTCDVFAAFMWIYFLLDIVWMGASIYRLRDNTAKAVVTWSYITLFVCFWDFFTFVLLGVDYDRCLYYSGTSWGSDVIADEGVCANVILPVFFIASKGFVLWIVNIVLAVIVLRTSKQMITLN</sequence>
<dbReference type="EMBL" id="JALNTZ010000002">
    <property type="protein sequence ID" value="KAJ3660707.1"/>
    <property type="molecule type" value="Genomic_DNA"/>
</dbReference>
<evidence type="ECO:0000256" key="1">
    <source>
        <dbReference type="SAM" id="Phobius"/>
    </source>
</evidence>
<keyword evidence="3" id="KW-1185">Reference proteome</keyword>
<keyword evidence="1" id="KW-0812">Transmembrane</keyword>
<organism evidence="2 3">
    <name type="scientific">Zophobas morio</name>
    <dbReference type="NCBI Taxonomy" id="2755281"/>
    <lineage>
        <taxon>Eukaryota</taxon>
        <taxon>Metazoa</taxon>
        <taxon>Ecdysozoa</taxon>
        <taxon>Arthropoda</taxon>
        <taxon>Hexapoda</taxon>
        <taxon>Insecta</taxon>
        <taxon>Pterygota</taxon>
        <taxon>Neoptera</taxon>
        <taxon>Endopterygota</taxon>
        <taxon>Coleoptera</taxon>
        <taxon>Polyphaga</taxon>
        <taxon>Cucujiformia</taxon>
        <taxon>Tenebrionidae</taxon>
        <taxon>Zophobas</taxon>
    </lineage>
</organism>
<keyword evidence="1" id="KW-0472">Membrane</keyword>
<comment type="caution">
    <text evidence="2">The sequence shown here is derived from an EMBL/GenBank/DDBJ whole genome shotgun (WGS) entry which is preliminary data.</text>
</comment>
<dbReference type="Proteomes" id="UP001168821">
    <property type="component" value="Unassembled WGS sequence"/>
</dbReference>
<protein>
    <submittedName>
        <fullName evidence="2">Uncharacterized protein</fullName>
    </submittedName>
</protein>
<reference evidence="2" key="1">
    <citation type="journal article" date="2023" name="G3 (Bethesda)">
        <title>Whole genome assemblies of Zophobas morio and Tenebrio molitor.</title>
        <authorList>
            <person name="Kaur S."/>
            <person name="Stinson S.A."/>
            <person name="diCenzo G.C."/>
        </authorList>
    </citation>
    <scope>NUCLEOTIDE SEQUENCE</scope>
    <source>
        <strain evidence="2">QUZm001</strain>
    </source>
</reference>
<proteinExistence type="predicted"/>